<dbReference type="GeneID" id="111102037"/>
<sequence length="252" mass="29088">MAKHREELHKEIDNAMNLWEKKIDENKTKHHDILNKQLEEIKQLQILMQERLNTMDDMEDSNEVSPTIHYSSNNQEFSKLPPKVQEIWTNGDTDDIKCFNTQGVLQKTIQTKSYIEPNDIAVSSDGALVYSDGSTRTVYKVKNDQTEEIICLDEGWTPVGRWASLCSFSMSMGMPIMFVSNLSVRPVLGFEVQVFVSDITGFPHHESLMFEHFDRPVVDQIILQRVPTPTHPHHQVTILQELKEENNSHVNK</sequence>
<dbReference type="KEGG" id="cvn:111102037"/>
<proteinExistence type="predicted"/>
<dbReference type="OrthoDB" id="5800423at2759"/>
<protein>
    <submittedName>
        <fullName evidence="2">Uncharacterized protein LOC111102037</fullName>
    </submittedName>
</protein>
<keyword evidence="1" id="KW-1185">Reference proteome</keyword>
<organism evidence="1 2">
    <name type="scientific">Crassostrea virginica</name>
    <name type="common">Eastern oyster</name>
    <dbReference type="NCBI Taxonomy" id="6565"/>
    <lineage>
        <taxon>Eukaryota</taxon>
        <taxon>Metazoa</taxon>
        <taxon>Spiralia</taxon>
        <taxon>Lophotrochozoa</taxon>
        <taxon>Mollusca</taxon>
        <taxon>Bivalvia</taxon>
        <taxon>Autobranchia</taxon>
        <taxon>Pteriomorphia</taxon>
        <taxon>Ostreida</taxon>
        <taxon>Ostreoidea</taxon>
        <taxon>Ostreidae</taxon>
        <taxon>Crassostrea</taxon>
    </lineage>
</organism>
<accession>A0A8B8AGV0</accession>
<dbReference type="SUPFAM" id="SSF101898">
    <property type="entry name" value="NHL repeat"/>
    <property type="match status" value="1"/>
</dbReference>
<gene>
    <name evidence="2" type="primary">LOC111102037</name>
</gene>
<dbReference type="RefSeq" id="XP_022290400.1">
    <property type="nucleotide sequence ID" value="XM_022434692.1"/>
</dbReference>
<dbReference type="Proteomes" id="UP000694844">
    <property type="component" value="Chromosome 6"/>
</dbReference>
<dbReference type="AlphaFoldDB" id="A0A8B8AGV0"/>
<name>A0A8B8AGV0_CRAVI</name>
<reference evidence="2" key="1">
    <citation type="submission" date="2025-08" db="UniProtKB">
        <authorList>
            <consortium name="RefSeq"/>
        </authorList>
    </citation>
    <scope>IDENTIFICATION</scope>
    <source>
        <tissue evidence="2">Whole sample</tissue>
    </source>
</reference>
<evidence type="ECO:0000313" key="1">
    <source>
        <dbReference type="Proteomes" id="UP000694844"/>
    </source>
</evidence>
<evidence type="ECO:0000313" key="2">
    <source>
        <dbReference type="RefSeq" id="XP_022290400.1"/>
    </source>
</evidence>